<evidence type="ECO:0000313" key="13">
    <source>
        <dbReference type="Proteomes" id="UP000236928"/>
    </source>
</evidence>
<dbReference type="PANTHER" id="PTHR23245:SF43">
    <property type="entry name" value="TRNA (GUANINE(37)-N1)-METHYLTRANSFERASE 2"/>
    <property type="match status" value="1"/>
</dbReference>
<dbReference type="Pfam" id="PF25133">
    <property type="entry name" value="TYW2_N_2"/>
    <property type="match status" value="1"/>
</dbReference>
<keyword evidence="3 10" id="KW-0489">Methyltransferase</keyword>
<reference evidence="12 13" key="1">
    <citation type="submission" date="2014-04" db="EMBL/GenBank/DDBJ databases">
        <title>Comparative Genomics of Cryptosporidium Species.</title>
        <authorList>
            <person name="Silva J.C."/>
            <person name="Su Q."/>
            <person name="Chalmers R."/>
            <person name="Chibucos M.C."/>
            <person name="Elwin K."/>
            <person name="Godinez A."/>
            <person name="Guo F."/>
            <person name="Huynh K."/>
            <person name="Orvis J."/>
            <person name="Ott S."/>
            <person name="Sadzewicz L."/>
            <person name="Sengamalay N."/>
            <person name="Shetty A."/>
            <person name="Sun M."/>
            <person name="Tallon L."/>
            <person name="Xiao L."/>
            <person name="Zhang H."/>
            <person name="Fraser C.M."/>
            <person name="Zhu G."/>
            <person name="Kissinger J."/>
            <person name="Widmer G."/>
        </authorList>
    </citation>
    <scope>NUCLEOTIDE SEQUENCE [LARGE SCALE GENOMIC DNA]</scope>
    <source>
        <strain evidence="12 13">UKMEL1</strain>
    </source>
</reference>
<dbReference type="OrthoDB" id="408788at2759"/>
<evidence type="ECO:0000256" key="4">
    <source>
        <dbReference type="ARBA" id="ARBA00022679"/>
    </source>
</evidence>
<feature type="domain" description="SAM-dependent methyltransferase TRM5/TYW2-type" evidence="11">
    <location>
        <begin position="161"/>
        <end position="459"/>
    </location>
</feature>
<dbReference type="InterPro" id="IPR030382">
    <property type="entry name" value="MeTrfase_TRM5/TYW2"/>
</dbReference>
<dbReference type="VEuPathDB" id="CryptoDB:CmeUKMEL1_05595"/>
<comment type="caution">
    <text evidence="12">The sequence shown here is derived from an EMBL/GenBank/DDBJ whole genome shotgun (WGS) entry which is preliminary data.</text>
</comment>
<dbReference type="Gene3D" id="3.40.50.150">
    <property type="entry name" value="Vaccinia Virus protein VP39"/>
    <property type="match status" value="1"/>
</dbReference>
<evidence type="ECO:0000256" key="10">
    <source>
        <dbReference type="HAMAP-Rule" id="MF_03152"/>
    </source>
</evidence>
<comment type="subcellular location">
    <subcellularLocation>
        <location evidence="10">Mitochondrion matrix</location>
    </subcellularLocation>
    <subcellularLocation>
        <location evidence="10">Nucleus</location>
    </subcellularLocation>
    <subcellularLocation>
        <location evidence="10">Cytoplasm</location>
    </subcellularLocation>
    <text evidence="10">Predominantly in the mitochondria and in the nucleus.</text>
</comment>
<dbReference type="PANTHER" id="PTHR23245">
    <property type="entry name" value="TRNA METHYLTRANSFERASE"/>
    <property type="match status" value="1"/>
</dbReference>
<dbReference type="GO" id="GO:0005759">
    <property type="term" value="C:mitochondrial matrix"/>
    <property type="evidence" value="ECO:0007669"/>
    <property type="project" value="UniProtKB-SubCell"/>
</dbReference>
<evidence type="ECO:0000256" key="8">
    <source>
        <dbReference type="ARBA" id="ARBA00023242"/>
    </source>
</evidence>
<gene>
    <name evidence="12" type="ORF">CmeUKMEL1_05595</name>
</gene>
<dbReference type="AlphaFoldDB" id="A0A2P4YZ34"/>
<dbReference type="HAMAP" id="MF_03152">
    <property type="entry name" value="TRM5"/>
    <property type="match status" value="1"/>
</dbReference>
<dbReference type="GO" id="GO:0070901">
    <property type="term" value="P:mitochondrial tRNA methylation"/>
    <property type="evidence" value="ECO:0007669"/>
    <property type="project" value="UniProtKB-ARBA"/>
</dbReference>
<comment type="similarity">
    <text evidence="10">Belongs to the TRM5 / TYW2 family.</text>
</comment>
<name>A0A2P4YZ34_9CRYT</name>
<dbReference type="EMBL" id="JIBK01000009">
    <property type="protein sequence ID" value="POM83078.1"/>
    <property type="molecule type" value="Genomic_DNA"/>
</dbReference>
<proteinExistence type="inferred from homology"/>
<feature type="binding site" evidence="10">
    <location>
        <begin position="289"/>
        <end position="290"/>
    </location>
    <ligand>
        <name>S-adenosyl-L-methionine</name>
        <dbReference type="ChEBI" id="CHEBI:59789"/>
    </ligand>
</feature>
<dbReference type="CDD" id="cd02440">
    <property type="entry name" value="AdoMet_MTases"/>
    <property type="match status" value="1"/>
</dbReference>
<keyword evidence="4 10" id="KW-0808">Transferase</keyword>
<feature type="binding site" evidence="10">
    <location>
        <position position="250"/>
    </location>
    <ligand>
        <name>S-adenosyl-L-methionine</name>
        <dbReference type="ChEBI" id="CHEBI:59789"/>
    </ligand>
</feature>
<keyword evidence="13" id="KW-1185">Reference proteome</keyword>
<keyword evidence="2 10" id="KW-0963">Cytoplasm</keyword>
<dbReference type="EC" id="2.1.1.228" evidence="10"/>
<comment type="catalytic activity">
    <reaction evidence="9 10">
        <text>guanosine(37) in tRNA + S-adenosyl-L-methionine = N(1)-methylguanosine(37) in tRNA + S-adenosyl-L-homocysteine + H(+)</text>
        <dbReference type="Rhea" id="RHEA:36899"/>
        <dbReference type="Rhea" id="RHEA-COMP:10145"/>
        <dbReference type="Rhea" id="RHEA-COMP:10147"/>
        <dbReference type="ChEBI" id="CHEBI:15378"/>
        <dbReference type="ChEBI" id="CHEBI:57856"/>
        <dbReference type="ChEBI" id="CHEBI:59789"/>
        <dbReference type="ChEBI" id="CHEBI:73542"/>
        <dbReference type="ChEBI" id="CHEBI:74269"/>
        <dbReference type="EC" id="2.1.1.228"/>
    </reaction>
</comment>
<dbReference type="Gene3D" id="3.30.300.110">
    <property type="entry name" value="Met-10+ protein-like domains"/>
    <property type="match status" value="1"/>
</dbReference>
<evidence type="ECO:0000256" key="9">
    <source>
        <dbReference type="ARBA" id="ARBA00047783"/>
    </source>
</evidence>
<comment type="caution">
    <text evidence="10">Lacks conserved residue(s) required for the propagation of feature annotation.</text>
</comment>
<dbReference type="Pfam" id="PF02475">
    <property type="entry name" value="TRM5-TYW2_MTfase"/>
    <property type="match status" value="1"/>
</dbReference>
<dbReference type="GO" id="GO:0052906">
    <property type="term" value="F:tRNA (guanine(37)-N1)-methyltransferase activity"/>
    <property type="evidence" value="ECO:0007669"/>
    <property type="project" value="UniProtKB-UniRule"/>
</dbReference>
<evidence type="ECO:0000313" key="12">
    <source>
        <dbReference type="EMBL" id="POM83078.1"/>
    </source>
</evidence>
<protein>
    <recommendedName>
        <fullName evidence="10">tRNA (guanine(37)-N1)-methyltransferase</fullName>
        <ecNumber evidence="10">2.1.1.228</ecNumber>
    </recommendedName>
    <alternativeName>
        <fullName evidence="10">M1G-methyltransferase</fullName>
    </alternativeName>
    <alternativeName>
        <fullName evidence="10">tRNA [GM37] methyltransferase</fullName>
    </alternativeName>
    <alternativeName>
        <fullName evidence="10">tRNA methyltransferase 5 homolog</fullName>
    </alternativeName>
</protein>
<dbReference type="GO" id="GO:0002939">
    <property type="term" value="P:tRNA N1-guanine methylation"/>
    <property type="evidence" value="ECO:0007669"/>
    <property type="project" value="TreeGrafter"/>
</dbReference>
<evidence type="ECO:0000256" key="6">
    <source>
        <dbReference type="ARBA" id="ARBA00022694"/>
    </source>
</evidence>
<dbReference type="InterPro" id="IPR025792">
    <property type="entry name" value="tRNA_Gua_MeTrfase_euk"/>
</dbReference>
<evidence type="ECO:0000259" key="11">
    <source>
        <dbReference type="PROSITE" id="PS51684"/>
    </source>
</evidence>
<dbReference type="InterPro" id="IPR029063">
    <property type="entry name" value="SAM-dependent_MTases_sf"/>
</dbReference>
<keyword evidence="6 10" id="KW-0819">tRNA processing</keyword>
<dbReference type="FunFam" id="3.30.300.110:FF:000001">
    <property type="entry name" value="tRNA (guanine(37)-N1)-methyltransferase"/>
    <property type="match status" value="1"/>
</dbReference>
<comment type="similarity">
    <text evidence="1">Belongs to the class I-like SAM-binding methyltransferase superfamily. TRM5/TYW2 family.</text>
</comment>
<keyword evidence="8 10" id="KW-0539">Nucleus</keyword>
<dbReference type="InterPro" id="IPR056744">
    <property type="entry name" value="TRM5/TYW2-like_N"/>
</dbReference>
<dbReference type="InterPro" id="IPR056743">
    <property type="entry name" value="TRM5-TYW2-like_MTfase"/>
</dbReference>
<dbReference type="GO" id="GO:0005634">
    <property type="term" value="C:nucleus"/>
    <property type="evidence" value="ECO:0007669"/>
    <property type="project" value="UniProtKB-SubCell"/>
</dbReference>
<sequence>MEEARTKIEDNFDTCKIFKSYRLPFIKVKINSCNYVQSLLKENDILFKFPRVSPVINDEKSKEKKLILMGEDLLRSYYKVSDKRMKLEEKLNSELESNGDYIIELSDDFFIKLPRKVFIGLNSIDFAEYGIMDFKIEYKYLSYIECARQCIPNNIEIVSSFETIGHIAHLNLNEDSFQYRYILGKILLDKNPGIRTVVTKTGNIESRFRTYPLEVIGGENNLKARLKEQGIIYNINIDKVYWNSRLSNERHRIVELIPRKSIVFDLTCGVGAFTLPLIKIKDCALYSNDLNPEAIELLKENMISNKLKDDKLITSQKDCIECINEILNRDIDPEKIFKIEKNAKNPISQEKDVFYWICNLPELSLNMLKGFVEHKKTYSEKKNQGNFSFRSTMNHFFFYCFSKDPNPKKDIETRIITFLEPNPKGINSEYFSPINLSIHEVRDVSPNKKMYCAQFSMAIPIQVNQIIQDSY</sequence>
<keyword evidence="5 10" id="KW-0949">S-adenosyl-L-methionine</keyword>
<evidence type="ECO:0000256" key="5">
    <source>
        <dbReference type="ARBA" id="ARBA00022691"/>
    </source>
</evidence>
<evidence type="ECO:0000256" key="7">
    <source>
        <dbReference type="ARBA" id="ARBA00023128"/>
    </source>
</evidence>
<dbReference type="PROSITE" id="PS51684">
    <property type="entry name" value="SAM_MT_TRM5_TYW2"/>
    <property type="match status" value="1"/>
</dbReference>
<comment type="function">
    <text evidence="10">Specifically methylates the N1 position of guanosine-37 in various cytoplasmic and mitochondrial tRNAs. Methylation is not dependent on the nature of the nucleoside 5' of the target nucleoside. This is the first step in the biosynthesis of wybutosine (yW), a modified base adjacent to the anticodon of tRNAs and required for accurate decoding.</text>
</comment>
<comment type="subunit">
    <text evidence="10">Monomer.</text>
</comment>
<accession>A0A2P4YZ34</accession>
<keyword evidence="7 10" id="KW-0496">Mitochondrion</keyword>
<dbReference type="SUPFAM" id="SSF53335">
    <property type="entry name" value="S-adenosyl-L-methionine-dependent methyltransferases"/>
    <property type="match status" value="1"/>
</dbReference>
<evidence type="ECO:0000256" key="2">
    <source>
        <dbReference type="ARBA" id="ARBA00022490"/>
    </source>
</evidence>
<organism evidence="12 13">
    <name type="scientific">Cryptosporidium meleagridis</name>
    <dbReference type="NCBI Taxonomy" id="93969"/>
    <lineage>
        <taxon>Eukaryota</taxon>
        <taxon>Sar</taxon>
        <taxon>Alveolata</taxon>
        <taxon>Apicomplexa</taxon>
        <taxon>Conoidasida</taxon>
        <taxon>Coccidia</taxon>
        <taxon>Eucoccidiorida</taxon>
        <taxon>Eimeriorina</taxon>
        <taxon>Cryptosporidiidae</taxon>
        <taxon>Cryptosporidium</taxon>
    </lineage>
</organism>
<feature type="binding site" evidence="10">
    <location>
        <position position="359"/>
    </location>
    <ligand>
        <name>S-adenosyl-L-methionine</name>
        <dbReference type="ChEBI" id="CHEBI:59789"/>
    </ligand>
</feature>
<evidence type="ECO:0000256" key="1">
    <source>
        <dbReference type="ARBA" id="ARBA00009775"/>
    </source>
</evidence>
<evidence type="ECO:0000256" key="3">
    <source>
        <dbReference type="ARBA" id="ARBA00022603"/>
    </source>
</evidence>
<dbReference type="Proteomes" id="UP000236928">
    <property type="component" value="Unassembled WGS sequence"/>
</dbReference>